<dbReference type="Pfam" id="PF02201">
    <property type="entry name" value="SWIB"/>
    <property type="match status" value="1"/>
</dbReference>
<dbReference type="InterPro" id="IPR003121">
    <property type="entry name" value="SWIB_MDM2_domain"/>
</dbReference>
<evidence type="ECO:0000259" key="2">
    <source>
        <dbReference type="PROSITE" id="PS51925"/>
    </source>
</evidence>
<reference evidence="3" key="1">
    <citation type="journal article" date="2020" name="Nature">
        <title>Giant virus diversity and host interactions through global metagenomics.</title>
        <authorList>
            <person name="Schulz F."/>
            <person name="Roux S."/>
            <person name="Paez-Espino D."/>
            <person name="Jungbluth S."/>
            <person name="Walsh D.A."/>
            <person name="Denef V.J."/>
            <person name="McMahon K.D."/>
            <person name="Konstantinidis K.T."/>
            <person name="Eloe-Fadrosh E.A."/>
            <person name="Kyrpides N.C."/>
            <person name="Woyke T."/>
        </authorList>
    </citation>
    <scope>NUCLEOTIDE SEQUENCE</scope>
    <source>
        <strain evidence="3">GVMAG-M-3300020166-5</strain>
    </source>
</reference>
<dbReference type="PROSITE" id="PS51925">
    <property type="entry name" value="SWIB_MDM2"/>
    <property type="match status" value="1"/>
</dbReference>
<dbReference type="InterPro" id="IPR019835">
    <property type="entry name" value="SWIB_domain"/>
</dbReference>
<dbReference type="InterPro" id="IPR036885">
    <property type="entry name" value="SWIB_MDM2_dom_sf"/>
</dbReference>
<protein>
    <recommendedName>
        <fullName evidence="2">DM2 domain-containing protein</fullName>
    </recommendedName>
</protein>
<dbReference type="SMART" id="SM00151">
    <property type="entry name" value="SWIB"/>
    <property type="match status" value="1"/>
</dbReference>
<dbReference type="CDD" id="cd10567">
    <property type="entry name" value="SWIB-MDM2_like"/>
    <property type="match status" value="1"/>
</dbReference>
<accession>A0A6C0BWY1</accession>
<dbReference type="PANTHER" id="PTHR13844">
    <property type="entry name" value="SWI/SNF-RELATED MATRIX-ASSOCIATED ACTIN-DEPENDENT REGULATOR OF CHROMATIN SUBFAMILY D"/>
    <property type="match status" value="1"/>
</dbReference>
<organism evidence="3">
    <name type="scientific">viral metagenome</name>
    <dbReference type="NCBI Taxonomy" id="1070528"/>
    <lineage>
        <taxon>unclassified sequences</taxon>
        <taxon>metagenomes</taxon>
        <taxon>organismal metagenomes</taxon>
    </lineage>
</organism>
<dbReference type="Gene3D" id="1.10.245.10">
    <property type="entry name" value="SWIB/MDM2 domain"/>
    <property type="match status" value="1"/>
</dbReference>
<dbReference type="AlphaFoldDB" id="A0A6C0BWY1"/>
<feature type="compositionally biased region" description="Low complexity" evidence="1">
    <location>
        <begin position="18"/>
        <end position="42"/>
    </location>
</feature>
<feature type="region of interest" description="Disordered" evidence="1">
    <location>
        <begin position="1"/>
        <end position="56"/>
    </location>
</feature>
<name>A0A6C0BWY1_9ZZZZ</name>
<evidence type="ECO:0000313" key="3">
    <source>
        <dbReference type="EMBL" id="QHS96726.1"/>
    </source>
</evidence>
<feature type="compositionally biased region" description="Basic residues" evidence="1">
    <location>
        <begin position="1"/>
        <end position="10"/>
    </location>
</feature>
<sequence length="230" mass="25084">MVNSKSKAKSQKTPTPLPSSASVAAAATSTKKAAKKPVSTKTAAKRAPKVKDPVPETVAEAEKDVVVDDSADVRSPTNIVAEEFTAYLAKLQHAVSILSTLRTEFRNLERKTLREIRASEKLNNKRKRKAGTRAPSGFVKPTLISDELATFLAKPKGSEMARTEVTREINAYIRANHLQDKVNGRKINADAKLTSLLSLTATDELTYFNLQKYMSRHFAKASDTAAAVSQ</sequence>
<feature type="domain" description="DM2" evidence="2">
    <location>
        <begin position="137"/>
        <end position="220"/>
    </location>
</feature>
<dbReference type="EMBL" id="MN739278">
    <property type="protein sequence ID" value="QHS96726.1"/>
    <property type="molecule type" value="Genomic_DNA"/>
</dbReference>
<dbReference type="SUPFAM" id="SSF47592">
    <property type="entry name" value="SWIB/MDM2 domain"/>
    <property type="match status" value="1"/>
</dbReference>
<proteinExistence type="predicted"/>
<evidence type="ECO:0000256" key="1">
    <source>
        <dbReference type="SAM" id="MobiDB-lite"/>
    </source>
</evidence>